<dbReference type="SUPFAM" id="SSF52833">
    <property type="entry name" value="Thioredoxin-like"/>
    <property type="match status" value="1"/>
</dbReference>
<protein>
    <recommendedName>
        <fullName evidence="1">DSBA-like thioredoxin domain-containing protein</fullName>
    </recommendedName>
</protein>
<dbReference type="InterPro" id="IPR036249">
    <property type="entry name" value="Thioredoxin-like_sf"/>
</dbReference>
<reference evidence="2 3" key="1">
    <citation type="submission" date="2021-02" db="EMBL/GenBank/DDBJ databases">
        <title>Variation within the Batrachochytrium salamandrivorans European outbreak.</title>
        <authorList>
            <person name="Kelly M."/>
            <person name="Pasmans F."/>
            <person name="Shea T.P."/>
            <person name="Munoz J.F."/>
            <person name="Carranza S."/>
            <person name="Cuomo C.A."/>
            <person name="Martel A."/>
        </authorList>
    </citation>
    <scope>NUCLEOTIDE SEQUENCE [LARGE SCALE GENOMIC DNA]</scope>
    <source>
        <strain evidence="2 3">AMFP18/2</strain>
    </source>
</reference>
<name>A0ABQ8EYW8_9FUNG</name>
<accession>A0ABQ8EYW8</accession>
<proteinExistence type="predicted"/>
<gene>
    <name evidence="2" type="ORF">BASA50_010294</name>
</gene>
<sequence length="220" mass="23908">MASTINVSIVSDVVCPFCFLGKRRFEKAVAAFQAKGNNVIFNVKYLPFELGRELGLTKEGVPTIDTLIPKMGKAGVAAMMPRMIQTGKQDGILFNFGGLRSSTLDAHRLLHLALQSEIQNQVAEGLFSAYHEGALNIGDDNVLADVYEKAGGDRNAALAYLKSDQDVSLIRSMQKQALLDGVTSVPHFNIEGLHVSGAQESQAFERIFEKVLQKGRAEPA</sequence>
<comment type="caution">
    <text evidence="2">The sequence shown here is derived from an EMBL/GenBank/DDBJ whole genome shotgun (WGS) entry which is preliminary data.</text>
</comment>
<organism evidence="2 3">
    <name type="scientific">Batrachochytrium salamandrivorans</name>
    <dbReference type="NCBI Taxonomy" id="1357716"/>
    <lineage>
        <taxon>Eukaryota</taxon>
        <taxon>Fungi</taxon>
        <taxon>Fungi incertae sedis</taxon>
        <taxon>Chytridiomycota</taxon>
        <taxon>Chytridiomycota incertae sedis</taxon>
        <taxon>Chytridiomycetes</taxon>
        <taxon>Rhizophydiales</taxon>
        <taxon>Rhizophydiales incertae sedis</taxon>
        <taxon>Batrachochytrium</taxon>
    </lineage>
</organism>
<dbReference type="PANTHER" id="PTHR13887:SF41">
    <property type="entry name" value="THIOREDOXIN SUPERFAMILY PROTEIN"/>
    <property type="match status" value="1"/>
</dbReference>
<feature type="domain" description="DSBA-like thioredoxin" evidence="1">
    <location>
        <begin position="7"/>
        <end position="206"/>
    </location>
</feature>
<dbReference type="PANTHER" id="PTHR13887">
    <property type="entry name" value="GLUTATHIONE S-TRANSFERASE KAPPA"/>
    <property type="match status" value="1"/>
</dbReference>
<dbReference type="EMBL" id="JAFCIX010000476">
    <property type="protein sequence ID" value="KAH6589065.1"/>
    <property type="molecule type" value="Genomic_DNA"/>
</dbReference>
<dbReference type="Gene3D" id="3.40.30.10">
    <property type="entry name" value="Glutaredoxin"/>
    <property type="match status" value="1"/>
</dbReference>
<evidence type="ECO:0000313" key="3">
    <source>
        <dbReference type="Proteomes" id="UP001648503"/>
    </source>
</evidence>
<dbReference type="Proteomes" id="UP001648503">
    <property type="component" value="Unassembled WGS sequence"/>
</dbReference>
<evidence type="ECO:0000313" key="2">
    <source>
        <dbReference type="EMBL" id="KAH6589065.1"/>
    </source>
</evidence>
<dbReference type="Pfam" id="PF01323">
    <property type="entry name" value="DSBA"/>
    <property type="match status" value="1"/>
</dbReference>
<keyword evidence="3" id="KW-1185">Reference proteome</keyword>
<dbReference type="CDD" id="cd03024">
    <property type="entry name" value="DsbA_FrnE"/>
    <property type="match status" value="1"/>
</dbReference>
<dbReference type="InterPro" id="IPR001853">
    <property type="entry name" value="DSBA-like_thioredoxin_dom"/>
</dbReference>
<evidence type="ECO:0000259" key="1">
    <source>
        <dbReference type="Pfam" id="PF01323"/>
    </source>
</evidence>